<keyword evidence="3" id="KW-0862">Zinc</keyword>
<evidence type="ECO:0000256" key="4">
    <source>
        <dbReference type="ARBA" id="ARBA00023015"/>
    </source>
</evidence>
<sequence length="727" mass="80825">MRSWLHISGISIFRNEHGPPGILHVIGIHRHLTSTHRSIIIAIFIYGICQVTKLEVDSKVDAQPLEPVQRSSPHLICGGKLDPYPSLRYPNIRLLYKNRAMDALYTTLLDAPLLKVSRPIAACSRCRSSKVKCDGKLPACSACERAGKARSCSGATDEFAKGKERSYVAALEAQCERLKSRLAEVRGTQPANSSDTSGTSSGIYAKETSDIDDLVGDFGFLSVNATSRDFYGITSSTSFAGLLLTVAKGVSSIPPCSRTEYPPRAQAVGLVQYYFDNLYVLMPFLMETKFWASLDNIYQDSGRFATSFDHWSLRMVLAISLIMKSRMHMDADCEAALAHVYAALKYAEDVLHPGSLAGIQSILLLTQFSMFAPKYYKTWYLIGMAARVATDLGIHQEQRSIINMESTALNQSRKTFHCLYSIDRYVSSALGRAYSFSDDSVNVPLPSTTTTFNSINLGDAISPKNIKAAARMFDIRRRQSTFYQDLYFNGRQPLPDAENVSWRRCATLMDWFETARSDLPPHLIPLYRLELLFTCILVLSQSKRAPEISKINQIVLFEYTVDFLVDFHTFLNSSAPCLSVTYIDFERVYTVSCILMVTLGNYHTEVLSKALPEHSTPAPSTNDTVETPLPPYIDRSKRLNCTARALEALGKTQSILEAAGRRWGVHSLLNEFRGRVGAATSILTYKYGESHTVSTLLQQQQQQQQQQGSNGVAGSGWLPGLRGPFTG</sequence>
<dbReference type="SUPFAM" id="SSF57701">
    <property type="entry name" value="Zn2/Cys6 DNA-binding domain"/>
    <property type="match status" value="1"/>
</dbReference>
<gene>
    <name evidence="10" type="ORF">A7C99_1477</name>
</gene>
<keyword evidence="7" id="KW-0539">Nucleus</keyword>
<evidence type="ECO:0000313" key="10">
    <source>
        <dbReference type="EMBL" id="OAL67062.1"/>
    </source>
</evidence>
<dbReference type="Gene3D" id="4.10.240.10">
    <property type="entry name" value="Zn(2)-C6 fungal-type DNA-binding domain"/>
    <property type="match status" value="1"/>
</dbReference>
<dbReference type="CDD" id="cd00067">
    <property type="entry name" value="GAL4"/>
    <property type="match status" value="1"/>
</dbReference>
<dbReference type="PANTHER" id="PTHR47782:SF2">
    <property type="entry name" value="TRANSCRIPTION FACTOR, PUTATIVE (AFU_ORTHOLOGUE AFUA_4G12570)-RELATED"/>
    <property type="match status" value="1"/>
</dbReference>
<comment type="subcellular location">
    <subcellularLocation>
        <location evidence="1">Nucleus</location>
    </subcellularLocation>
</comment>
<dbReference type="VEuPathDB" id="FungiDB:TERG_08003"/>
<keyword evidence="4" id="KW-0805">Transcription regulation</keyword>
<evidence type="ECO:0000256" key="7">
    <source>
        <dbReference type="ARBA" id="ARBA00023242"/>
    </source>
</evidence>
<evidence type="ECO:0000256" key="1">
    <source>
        <dbReference type="ARBA" id="ARBA00004123"/>
    </source>
</evidence>
<keyword evidence="2" id="KW-0479">Metal-binding</keyword>
<dbReference type="InterPro" id="IPR036864">
    <property type="entry name" value="Zn2-C6_fun-type_DNA-bd_sf"/>
</dbReference>
<dbReference type="PROSITE" id="PS50048">
    <property type="entry name" value="ZN2_CY6_FUNGAL_2"/>
    <property type="match status" value="1"/>
</dbReference>
<dbReference type="PANTHER" id="PTHR47782">
    <property type="entry name" value="ZN(II)2CYS6 TRANSCRIPTION FACTOR (EUROFUNG)-RELATED"/>
    <property type="match status" value="1"/>
</dbReference>
<proteinExistence type="predicted"/>
<dbReference type="InterPro" id="IPR007219">
    <property type="entry name" value="XnlR_reg_dom"/>
</dbReference>
<feature type="domain" description="Zn(2)-C6 fungal-type" evidence="9">
    <location>
        <begin position="122"/>
        <end position="153"/>
    </location>
</feature>
<comment type="caution">
    <text evidence="10">The sequence shown here is derived from an EMBL/GenBank/DDBJ whole genome shotgun (WGS) entry which is preliminary data.</text>
</comment>
<name>A0A178F3P7_TRIRU</name>
<evidence type="ECO:0000259" key="9">
    <source>
        <dbReference type="PROSITE" id="PS50048"/>
    </source>
</evidence>
<dbReference type="SMART" id="SM00066">
    <property type="entry name" value="GAL4"/>
    <property type="match status" value="1"/>
</dbReference>
<dbReference type="InterPro" id="IPR052202">
    <property type="entry name" value="Yeast_MetPath_Reg"/>
</dbReference>
<dbReference type="GO" id="GO:0008270">
    <property type="term" value="F:zinc ion binding"/>
    <property type="evidence" value="ECO:0007669"/>
    <property type="project" value="InterPro"/>
</dbReference>
<dbReference type="Pfam" id="PF00172">
    <property type="entry name" value="Zn_clus"/>
    <property type="match status" value="1"/>
</dbReference>
<feature type="region of interest" description="Disordered" evidence="8">
    <location>
        <begin position="702"/>
        <end position="727"/>
    </location>
</feature>
<reference evidence="10 11" key="1">
    <citation type="submission" date="2016-05" db="EMBL/GenBank/DDBJ databases">
        <title>Genome sequencing of Trichophyton rubrum CMCC(F)T1i isolated from hair.</title>
        <authorList>
            <person name="Zhan P."/>
            <person name="Tao Y."/>
            <person name="Liu W."/>
        </authorList>
    </citation>
    <scope>NUCLEOTIDE SEQUENCE [LARGE SCALE GENOMIC DNA]</scope>
    <source>
        <strain evidence="11">CMCC(F)T1i</strain>
    </source>
</reference>
<dbReference type="GO" id="GO:0043565">
    <property type="term" value="F:sequence-specific DNA binding"/>
    <property type="evidence" value="ECO:0007669"/>
    <property type="project" value="TreeGrafter"/>
</dbReference>
<dbReference type="GO" id="GO:0045944">
    <property type="term" value="P:positive regulation of transcription by RNA polymerase II"/>
    <property type="evidence" value="ECO:0007669"/>
    <property type="project" value="TreeGrafter"/>
</dbReference>
<dbReference type="AlphaFoldDB" id="A0A178F3P7"/>
<dbReference type="GO" id="GO:0000981">
    <property type="term" value="F:DNA-binding transcription factor activity, RNA polymerase II-specific"/>
    <property type="evidence" value="ECO:0007669"/>
    <property type="project" value="InterPro"/>
</dbReference>
<evidence type="ECO:0000256" key="2">
    <source>
        <dbReference type="ARBA" id="ARBA00022723"/>
    </source>
</evidence>
<evidence type="ECO:0000256" key="8">
    <source>
        <dbReference type="SAM" id="MobiDB-lite"/>
    </source>
</evidence>
<evidence type="ECO:0000256" key="3">
    <source>
        <dbReference type="ARBA" id="ARBA00022833"/>
    </source>
</evidence>
<dbReference type="Proteomes" id="UP000243015">
    <property type="component" value="Unassembled WGS sequence"/>
</dbReference>
<evidence type="ECO:0000313" key="11">
    <source>
        <dbReference type="Proteomes" id="UP000243015"/>
    </source>
</evidence>
<keyword evidence="5" id="KW-0238">DNA-binding</keyword>
<dbReference type="PROSITE" id="PS00463">
    <property type="entry name" value="ZN2_CY6_FUNGAL_1"/>
    <property type="match status" value="1"/>
</dbReference>
<organism evidence="10 11">
    <name type="scientific">Trichophyton rubrum</name>
    <name type="common">Athlete's foot fungus</name>
    <name type="synonym">Epidermophyton rubrum</name>
    <dbReference type="NCBI Taxonomy" id="5551"/>
    <lineage>
        <taxon>Eukaryota</taxon>
        <taxon>Fungi</taxon>
        <taxon>Dikarya</taxon>
        <taxon>Ascomycota</taxon>
        <taxon>Pezizomycotina</taxon>
        <taxon>Eurotiomycetes</taxon>
        <taxon>Eurotiomycetidae</taxon>
        <taxon>Onygenales</taxon>
        <taxon>Arthrodermataceae</taxon>
        <taxon>Trichophyton</taxon>
    </lineage>
</organism>
<evidence type="ECO:0000256" key="5">
    <source>
        <dbReference type="ARBA" id="ARBA00023125"/>
    </source>
</evidence>
<evidence type="ECO:0000256" key="6">
    <source>
        <dbReference type="ARBA" id="ARBA00023163"/>
    </source>
</evidence>
<dbReference type="Pfam" id="PF04082">
    <property type="entry name" value="Fungal_trans"/>
    <property type="match status" value="1"/>
</dbReference>
<dbReference type="SMART" id="SM00906">
    <property type="entry name" value="Fungal_trans"/>
    <property type="match status" value="1"/>
</dbReference>
<keyword evidence="6" id="KW-0804">Transcription</keyword>
<dbReference type="InterPro" id="IPR001138">
    <property type="entry name" value="Zn2Cys6_DnaBD"/>
</dbReference>
<accession>A0A178F3P7</accession>
<dbReference type="GO" id="GO:0006351">
    <property type="term" value="P:DNA-templated transcription"/>
    <property type="evidence" value="ECO:0007669"/>
    <property type="project" value="InterPro"/>
</dbReference>
<protein>
    <recommendedName>
        <fullName evidence="9">Zn(2)-C6 fungal-type domain-containing protein</fullName>
    </recommendedName>
</protein>
<dbReference type="CDD" id="cd12148">
    <property type="entry name" value="fungal_TF_MHR"/>
    <property type="match status" value="1"/>
</dbReference>
<dbReference type="GO" id="GO:0005634">
    <property type="term" value="C:nucleus"/>
    <property type="evidence" value="ECO:0007669"/>
    <property type="project" value="UniProtKB-SubCell"/>
</dbReference>
<dbReference type="EMBL" id="LHPM01000011">
    <property type="protein sequence ID" value="OAL67062.1"/>
    <property type="molecule type" value="Genomic_DNA"/>
</dbReference>